<proteinExistence type="predicted"/>
<evidence type="ECO:0000256" key="1">
    <source>
        <dbReference type="SAM" id="Phobius"/>
    </source>
</evidence>
<keyword evidence="1" id="KW-0472">Membrane</keyword>
<keyword evidence="1" id="KW-0812">Transmembrane</keyword>
<comment type="caution">
    <text evidence="2">The sequence shown here is derived from an EMBL/GenBank/DDBJ whole genome shotgun (WGS) entry which is preliminary data.</text>
</comment>
<protein>
    <submittedName>
        <fullName evidence="2">Mating pair formation protein</fullName>
    </submittedName>
</protein>
<dbReference type="EMBL" id="JADVKH010000037">
    <property type="protein sequence ID" value="MBJ9688856.1"/>
    <property type="molecule type" value="Genomic_DNA"/>
</dbReference>
<accession>A0ABS1AZ93</accession>
<name>A0ABS1AZ93_BURVI</name>
<gene>
    <name evidence="2" type="ORF">I5589_17425</name>
</gene>
<reference evidence="2 3" key="1">
    <citation type="submission" date="2020-11" db="EMBL/GenBank/DDBJ databases">
        <title>Enhanced detection system for hospital associated transmission using whole genome sequencing surveillance.</title>
        <authorList>
            <person name="Harrison L.H."/>
            <person name="Van Tyne D."/>
            <person name="Marsh J.W."/>
            <person name="Griffith M.P."/>
            <person name="Snyder D.J."/>
            <person name="Cooper V.S."/>
            <person name="Mustapha M."/>
        </authorList>
    </citation>
    <scope>NUCLEOTIDE SEQUENCE [LARGE SCALE GENOMIC DNA]</scope>
    <source>
        <strain evidence="2 3">BC00020</strain>
    </source>
</reference>
<feature type="transmembrane region" description="Helical" evidence="1">
    <location>
        <begin position="94"/>
        <end position="113"/>
    </location>
</feature>
<keyword evidence="1" id="KW-1133">Transmembrane helix</keyword>
<feature type="transmembrane region" description="Helical" evidence="1">
    <location>
        <begin position="69"/>
        <end position="87"/>
    </location>
</feature>
<evidence type="ECO:0000313" key="3">
    <source>
        <dbReference type="Proteomes" id="UP000808215"/>
    </source>
</evidence>
<dbReference type="RefSeq" id="WP_200091718.1">
    <property type="nucleotide sequence ID" value="NZ_JADVKH010000037.1"/>
</dbReference>
<keyword evidence="3" id="KW-1185">Reference proteome</keyword>
<organism evidence="2 3">
    <name type="scientific">Burkholderia vietnamiensis</name>
    <dbReference type="NCBI Taxonomy" id="60552"/>
    <lineage>
        <taxon>Bacteria</taxon>
        <taxon>Pseudomonadati</taxon>
        <taxon>Pseudomonadota</taxon>
        <taxon>Betaproteobacteria</taxon>
        <taxon>Burkholderiales</taxon>
        <taxon>Burkholderiaceae</taxon>
        <taxon>Burkholderia</taxon>
        <taxon>Burkholderia cepacia complex</taxon>
    </lineage>
</organism>
<sequence>MNPLVTTLQFRALAVYHKHQRTMRECISVVVAAALVGALPITAHAADYSTATGIVKGFLQWVFFDGGPYIWMAVLAIMVIAFAKGWVQMKAAVIAVVTCFVFFCIPSIVRYGAQQAATSL</sequence>
<evidence type="ECO:0000313" key="2">
    <source>
        <dbReference type="EMBL" id="MBJ9688856.1"/>
    </source>
</evidence>
<dbReference type="Proteomes" id="UP000808215">
    <property type="component" value="Unassembled WGS sequence"/>
</dbReference>